<comment type="caution">
    <text evidence="2">The sequence shown here is derived from an EMBL/GenBank/DDBJ whole genome shotgun (WGS) entry which is preliminary data.</text>
</comment>
<name>A0A835UHF4_VANPL</name>
<dbReference type="EMBL" id="JADCNL010000011">
    <property type="protein sequence ID" value="KAG0461005.1"/>
    <property type="molecule type" value="Genomic_DNA"/>
</dbReference>
<sequence length="206" mass="22735">MHELTCKSHLLQTCTSISTNLVLEIDDAGYGGGPCSAGATAVLDFIAEVLADIVLEQLKATQFLESILEAVPLYVDVDTALVFQGLCLSRLLNFMERRLLRDDEEDEKKLDKSRWSVNLDSLCWMIVDRVYMGSFPQPIGVLRTLEFLLSMLQLANKDGRIQEASPADAEKASGSSKVEDESAMSICTVLQLIVANKKTYPLSKQS</sequence>
<evidence type="ECO:0000313" key="3">
    <source>
        <dbReference type="Proteomes" id="UP000636800"/>
    </source>
</evidence>
<protein>
    <submittedName>
        <fullName evidence="2">Uncharacterized protein</fullName>
    </submittedName>
</protein>
<accession>A0A835UHF4</accession>
<dbReference type="InterPro" id="IPR051944">
    <property type="entry name" value="BEACH_domain_protein"/>
</dbReference>
<dbReference type="AlphaFoldDB" id="A0A835UHF4"/>
<reference evidence="2 3" key="1">
    <citation type="journal article" date="2020" name="Nat. Food">
        <title>A phased Vanilla planifolia genome enables genetic improvement of flavour and production.</title>
        <authorList>
            <person name="Hasing T."/>
            <person name="Tang H."/>
            <person name="Brym M."/>
            <person name="Khazi F."/>
            <person name="Huang T."/>
            <person name="Chambers A.H."/>
        </authorList>
    </citation>
    <scope>NUCLEOTIDE SEQUENCE [LARGE SCALE GENOMIC DNA]</scope>
    <source>
        <tissue evidence="2">Leaf</tissue>
    </source>
</reference>
<dbReference type="PANTHER" id="PTHR46108">
    <property type="entry name" value="BLUE CHEESE"/>
    <property type="match status" value="1"/>
</dbReference>
<gene>
    <name evidence="2" type="ORF">HPP92_021302</name>
</gene>
<keyword evidence="1" id="KW-0853">WD repeat</keyword>
<proteinExistence type="predicted"/>
<organism evidence="2 3">
    <name type="scientific">Vanilla planifolia</name>
    <name type="common">Vanilla</name>
    <dbReference type="NCBI Taxonomy" id="51239"/>
    <lineage>
        <taxon>Eukaryota</taxon>
        <taxon>Viridiplantae</taxon>
        <taxon>Streptophyta</taxon>
        <taxon>Embryophyta</taxon>
        <taxon>Tracheophyta</taxon>
        <taxon>Spermatophyta</taxon>
        <taxon>Magnoliopsida</taxon>
        <taxon>Liliopsida</taxon>
        <taxon>Asparagales</taxon>
        <taxon>Orchidaceae</taxon>
        <taxon>Vanilloideae</taxon>
        <taxon>Vanilleae</taxon>
        <taxon>Vanilla</taxon>
    </lineage>
</organism>
<evidence type="ECO:0000313" key="2">
    <source>
        <dbReference type="EMBL" id="KAG0461005.1"/>
    </source>
</evidence>
<dbReference type="OrthoDB" id="1879366at2759"/>
<dbReference type="PANTHER" id="PTHR46108:SF4">
    <property type="entry name" value="BLUE CHEESE"/>
    <property type="match status" value="1"/>
</dbReference>
<evidence type="ECO:0000256" key="1">
    <source>
        <dbReference type="ARBA" id="ARBA00022574"/>
    </source>
</evidence>
<keyword evidence="3" id="KW-1185">Reference proteome</keyword>
<dbReference type="Proteomes" id="UP000636800">
    <property type="component" value="Chromosome 11"/>
</dbReference>